<dbReference type="RefSeq" id="WP_227422601.1">
    <property type="nucleotide sequence ID" value="NZ_CP071868.1"/>
</dbReference>
<proteinExistence type="predicted"/>
<reference evidence="2" key="1">
    <citation type="submission" date="2021-03" db="EMBL/GenBank/DDBJ databases">
        <title>Pengzhenrongella sicca gen. nov., sp. nov., a new member of suborder Micrococcineae isolated from High-Arctic tundra soil.</title>
        <authorList>
            <person name="Peng F."/>
        </authorList>
    </citation>
    <scope>NUCLEOTIDE SEQUENCE</scope>
    <source>
        <strain evidence="2">LRZ-2</strain>
    </source>
</reference>
<dbReference type="EMBL" id="CP071868">
    <property type="protein sequence ID" value="QTE28368.1"/>
    <property type="molecule type" value="Genomic_DNA"/>
</dbReference>
<dbReference type="AlphaFoldDB" id="A0A8A4ZFA8"/>
<keyword evidence="3" id="KW-1185">Reference proteome</keyword>
<evidence type="ECO:0000313" key="2">
    <source>
        <dbReference type="EMBL" id="QTE28368.1"/>
    </source>
</evidence>
<feature type="region of interest" description="Disordered" evidence="1">
    <location>
        <begin position="1"/>
        <end position="23"/>
    </location>
</feature>
<accession>A0A8A4ZFA8</accession>
<gene>
    <name evidence="2" type="ORF">J4E96_13390</name>
</gene>
<organism evidence="2 3">
    <name type="scientific">Pengzhenrongella sicca</name>
    <dbReference type="NCBI Taxonomy" id="2819238"/>
    <lineage>
        <taxon>Bacteria</taxon>
        <taxon>Bacillati</taxon>
        <taxon>Actinomycetota</taxon>
        <taxon>Actinomycetes</taxon>
        <taxon>Micrococcales</taxon>
        <taxon>Pengzhenrongella</taxon>
    </lineage>
</organism>
<name>A0A8A4ZFA8_9MICO</name>
<protein>
    <submittedName>
        <fullName evidence="2">Uncharacterized protein</fullName>
    </submittedName>
</protein>
<evidence type="ECO:0000256" key="1">
    <source>
        <dbReference type="SAM" id="MobiDB-lite"/>
    </source>
</evidence>
<dbReference type="Proteomes" id="UP000663937">
    <property type="component" value="Chromosome"/>
</dbReference>
<evidence type="ECO:0000313" key="3">
    <source>
        <dbReference type="Proteomes" id="UP000663937"/>
    </source>
</evidence>
<sequence>MSSSELADAMTEHLAGPFPQSVTKGEDYGEVDAVMIDADIYGWAQTVLGGSALSPLDRTRLQLAAEELKQSISAFPSDAQGYYERVLAIAHLALARS</sequence>
<dbReference type="KEGG" id="psic:J4E96_13390"/>